<evidence type="ECO:0000313" key="8">
    <source>
        <dbReference type="Proteomes" id="UP000471640"/>
    </source>
</evidence>
<keyword evidence="5" id="KW-0812">Transmembrane</keyword>
<dbReference type="SUPFAM" id="SSF47226">
    <property type="entry name" value="Histidine-containing phosphotransfer domain, HPT domain"/>
    <property type="match status" value="1"/>
</dbReference>
<reference evidence="8" key="1">
    <citation type="journal article" date="2020" name="Microbiol. Resour. Announc.">
        <title>Draft Genome Sequences of Thiorhodococcus mannitoliphagus and Thiorhodococcus minor, Purple Sulfur Photosynthetic Bacteria in the Gammaproteobacterial Family Chromatiaceae.</title>
        <authorList>
            <person name="Aviles F.A."/>
            <person name="Meyer T.E."/>
            <person name="Kyndt J.A."/>
        </authorList>
    </citation>
    <scope>NUCLEOTIDE SEQUENCE [LARGE SCALE GENOMIC DNA]</scope>
    <source>
        <strain evidence="8">DSM 18266</strain>
    </source>
</reference>
<evidence type="ECO:0000259" key="6">
    <source>
        <dbReference type="PROSITE" id="PS50894"/>
    </source>
</evidence>
<keyword evidence="3" id="KW-0175">Coiled coil</keyword>
<evidence type="ECO:0000313" key="7">
    <source>
        <dbReference type="EMBL" id="NEX20820.1"/>
    </source>
</evidence>
<dbReference type="InterPro" id="IPR036641">
    <property type="entry name" value="HPT_dom_sf"/>
</dbReference>
<dbReference type="PROSITE" id="PS50894">
    <property type="entry name" value="HPT"/>
    <property type="match status" value="1"/>
</dbReference>
<organism evidence="7 8">
    <name type="scientific">Thiorhodococcus mannitoliphagus</name>
    <dbReference type="NCBI Taxonomy" id="329406"/>
    <lineage>
        <taxon>Bacteria</taxon>
        <taxon>Pseudomonadati</taxon>
        <taxon>Pseudomonadota</taxon>
        <taxon>Gammaproteobacteria</taxon>
        <taxon>Chromatiales</taxon>
        <taxon>Chromatiaceae</taxon>
        <taxon>Thiorhodococcus</taxon>
    </lineage>
</organism>
<keyword evidence="5" id="KW-0472">Membrane</keyword>
<dbReference type="Gene3D" id="1.20.120.160">
    <property type="entry name" value="HPT domain"/>
    <property type="match status" value="1"/>
</dbReference>
<protein>
    <recommendedName>
        <fullName evidence="6">HPt domain-containing protein</fullName>
    </recommendedName>
</protein>
<proteinExistence type="predicted"/>
<name>A0A6P1DTP5_9GAMM</name>
<feature type="coiled-coil region" evidence="3">
    <location>
        <begin position="155"/>
        <end position="182"/>
    </location>
</feature>
<dbReference type="Pfam" id="PF01627">
    <property type="entry name" value="Hpt"/>
    <property type="match status" value="1"/>
</dbReference>
<dbReference type="CDD" id="cd00088">
    <property type="entry name" value="HPT"/>
    <property type="match status" value="1"/>
</dbReference>
<gene>
    <name evidence="7" type="ORF">G3480_10935</name>
</gene>
<feature type="transmembrane region" description="Helical" evidence="5">
    <location>
        <begin position="288"/>
        <end position="311"/>
    </location>
</feature>
<keyword evidence="1" id="KW-0902">Two-component regulatory system</keyword>
<evidence type="ECO:0000256" key="5">
    <source>
        <dbReference type="SAM" id="Phobius"/>
    </source>
</evidence>
<feature type="compositionally biased region" description="Low complexity" evidence="4">
    <location>
        <begin position="137"/>
        <end position="153"/>
    </location>
</feature>
<evidence type="ECO:0000256" key="4">
    <source>
        <dbReference type="SAM" id="MobiDB-lite"/>
    </source>
</evidence>
<dbReference type="AlphaFoldDB" id="A0A6P1DTP5"/>
<dbReference type="InterPro" id="IPR051315">
    <property type="entry name" value="Bact_Chemotaxis_CheA"/>
</dbReference>
<keyword evidence="2" id="KW-0597">Phosphoprotein</keyword>
<accession>A0A6P1DTP5</accession>
<evidence type="ECO:0000256" key="1">
    <source>
        <dbReference type="ARBA" id="ARBA00023012"/>
    </source>
</evidence>
<reference evidence="7 8" key="2">
    <citation type="submission" date="2020-02" db="EMBL/GenBank/DDBJ databases">
        <title>Genome sequences of Thiorhodococcus mannitoliphagus and Thiorhodococcus minor, purple sulfur photosynthetic bacteria in the gammaproteobacterial family, Chromatiaceae.</title>
        <authorList>
            <person name="Aviles F.A."/>
            <person name="Meyer T.E."/>
            <person name="Kyndt J.A."/>
        </authorList>
    </citation>
    <scope>NUCLEOTIDE SEQUENCE [LARGE SCALE GENOMIC DNA]</scope>
    <source>
        <strain evidence="7 8">DSM 18266</strain>
    </source>
</reference>
<dbReference type="GO" id="GO:0004672">
    <property type="term" value="F:protein kinase activity"/>
    <property type="evidence" value="ECO:0007669"/>
    <property type="project" value="UniProtKB-ARBA"/>
</dbReference>
<dbReference type="EMBL" id="JAAIJR010000037">
    <property type="protein sequence ID" value="NEX20820.1"/>
    <property type="molecule type" value="Genomic_DNA"/>
</dbReference>
<feature type="domain" description="HPt" evidence="6">
    <location>
        <begin position="6"/>
        <end position="110"/>
    </location>
</feature>
<comment type="caution">
    <text evidence="7">The sequence shown here is derived from an EMBL/GenBank/DDBJ whole genome shotgun (WGS) entry which is preliminary data.</text>
</comment>
<dbReference type="PANTHER" id="PTHR43395">
    <property type="entry name" value="SENSOR HISTIDINE KINASE CHEA"/>
    <property type="match status" value="1"/>
</dbReference>
<keyword evidence="5" id="KW-1133">Transmembrane helix</keyword>
<feature type="region of interest" description="Disordered" evidence="4">
    <location>
        <begin position="129"/>
        <end position="155"/>
    </location>
</feature>
<feature type="modified residue" description="Phosphohistidine" evidence="2">
    <location>
        <position position="53"/>
    </location>
</feature>
<dbReference type="GO" id="GO:0000160">
    <property type="term" value="P:phosphorelay signal transduction system"/>
    <property type="evidence" value="ECO:0007669"/>
    <property type="project" value="UniProtKB-KW"/>
</dbReference>
<dbReference type="PANTHER" id="PTHR43395:SF8">
    <property type="entry name" value="HISTIDINE KINASE"/>
    <property type="match status" value="1"/>
</dbReference>
<evidence type="ECO:0000256" key="3">
    <source>
        <dbReference type="SAM" id="Coils"/>
    </source>
</evidence>
<dbReference type="Proteomes" id="UP000471640">
    <property type="component" value="Unassembled WGS sequence"/>
</dbReference>
<sequence length="312" mass="34010">MSTMTLDADDQEIIEIFAEEAEEVLQEIGQNLKALKGNPKDKNALGEVRRGFHTLKGSGRMAKALDLGELAWKIESMLNRAIEGKIAVSEPMIALIQRCHGIIPKLVDAFKRQRPSGLEAEMQTMMAQADALASGEAQAAAPRPSAAPKAPAADSSGLQAKLGELQRQLDQATRRSDEALQRAEMGLQQSRKLSGYLDAIGAELQGQRAGTDLKPLTERVNGLARDIQELRKMSRGTAQAAAPPDTRELQQLIDQRVRERGHAGERTRQEMDKRLEAMAEAVVSARRISIWALTLGILLMIAAVGTAAYFLL</sequence>
<keyword evidence="8" id="KW-1185">Reference proteome</keyword>
<dbReference type="InterPro" id="IPR008207">
    <property type="entry name" value="Sig_transdc_His_kin_Hpt_dom"/>
</dbReference>
<dbReference type="RefSeq" id="WP_164653926.1">
    <property type="nucleotide sequence ID" value="NZ_JAAIJR010000037.1"/>
</dbReference>
<evidence type="ECO:0000256" key="2">
    <source>
        <dbReference type="PROSITE-ProRule" id="PRU00110"/>
    </source>
</evidence>
<dbReference type="SMART" id="SM00073">
    <property type="entry name" value="HPT"/>
    <property type="match status" value="1"/>
</dbReference>